<dbReference type="Gene3D" id="1.10.3210.10">
    <property type="entry name" value="Hypothetical protein af1432"/>
    <property type="match status" value="2"/>
</dbReference>
<dbReference type="InterPro" id="IPR052020">
    <property type="entry name" value="Cyclic_di-GMP/3'3'-cGAMP_PDE"/>
</dbReference>
<sequence length="982" mass="107152">MSGPMHFPLRLHISVLFAAIVLLVGGLIGTISYQALKRVLETHSSALEREIGRETAAEIRNMVMPAGMAVREIGYNRIVHAGSLRERLADIGALREALSALPAIESVYVGYGNGDFFFLRQLQNDGQRHTLDAPPGTKFVIQSIERGSGAPTGLYIYADADMRPLKRVEHPDYPAQYDPRSRPWYRRAIETNGLVRTPPYAFFSTPEVGMTLARVAPGSDAVVACDINLDTLHDALVAQRSSPGMILALANPDGRLVASDLPASVVATANDGSYRLLHSREAGIPVLARLGDAVLLSSSASASASASGPGGLMDVDGSGWYTSVSRLSFDGTEPLYLVSAVPEAEAMSSAQRIRGLGIIATLTVIALSLVATWMMAVRVTKPLEQLGAQADAVRRFEFGATERVSSGISEVYRLGATLEAMRDTIRRLLDTVQTVAAEPEFGRLFSLLLTEMLAEARADAGVLYLADDGLLKPASALTRNHAIGAERLSPLAIAGAAAFIQAAVQDGRAHTGLLSADDIDQAGLRVLQPDSNCHAAAIPLLNRRCELVGVFLLLRSTPMERERLAFITTLTALFVSAIEARELIAAQQNLFDSFVQLIAAAIDAKSPHTGGHCARVPELVKMLAKAACAATAGPYRDFRLGASEWQELHVAAWLHDCGKITTPEYVVEKATKLETIYDRIHEIRMRFEVLKRDEEIRYLKSLAAGADPDAAATRRDAALSQLDDDFAFIAAWNHGDERLDPASADRLRRIGERQWVRTLDDRLGVSRDERQRMDRTPPRPLPAVETLLADKPEHRIARVGPNHVAAGNRWGFNMNAPELLYDRGELHNLLVPTGTLTAEERFKINEHIIQTIVMLSQLPFPRHMLRVPEIAGGHHEKMDGTGYPKGLTRDEMSPLARMVAIADIFEALTAPDRPYKRGKTLSESLGIMAEMKRGDHIDPELFDLFLQSGVYMDYAKRFMSPGQIDDVDIADYLGAEMAAAGQ</sequence>
<dbReference type="PROSITE" id="PS50885">
    <property type="entry name" value="HAMP"/>
    <property type="match status" value="1"/>
</dbReference>
<keyword evidence="1" id="KW-1133">Transmembrane helix</keyword>
<protein>
    <submittedName>
        <fullName evidence="4">HAMP domain-containing protein</fullName>
    </submittedName>
</protein>
<keyword evidence="1" id="KW-0812">Transmembrane</keyword>
<gene>
    <name evidence="4" type="ORF">SAMN05192542_101519</name>
</gene>
<feature type="domain" description="HD-GYP" evidence="3">
    <location>
        <begin position="752"/>
        <end position="961"/>
    </location>
</feature>
<dbReference type="InterPro" id="IPR029151">
    <property type="entry name" value="Sensor-like_sf"/>
</dbReference>
<feature type="transmembrane region" description="Helical" evidence="1">
    <location>
        <begin position="12"/>
        <end position="33"/>
    </location>
</feature>
<feature type="transmembrane region" description="Helical" evidence="1">
    <location>
        <begin position="356"/>
        <end position="376"/>
    </location>
</feature>
<dbReference type="Gene3D" id="6.10.340.10">
    <property type="match status" value="1"/>
</dbReference>
<dbReference type="AlphaFoldDB" id="A0A1H7G1V2"/>
<evidence type="ECO:0000313" key="5">
    <source>
        <dbReference type="Proteomes" id="UP000199120"/>
    </source>
</evidence>
<dbReference type="InterPro" id="IPR003607">
    <property type="entry name" value="HD/PDEase_dom"/>
</dbReference>
<dbReference type="Gene3D" id="3.30.450.20">
    <property type="entry name" value="PAS domain"/>
    <property type="match status" value="2"/>
</dbReference>
<proteinExistence type="predicted"/>
<dbReference type="InterPro" id="IPR003660">
    <property type="entry name" value="HAMP_dom"/>
</dbReference>
<dbReference type="EMBL" id="FOAJ01000001">
    <property type="protein sequence ID" value="SEK30762.1"/>
    <property type="molecule type" value="Genomic_DNA"/>
</dbReference>
<dbReference type="GO" id="GO:0016020">
    <property type="term" value="C:membrane"/>
    <property type="evidence" value="ECO:0007669"/>
    <property type="project" value="InterPro"/>
</dbReference>
<name>A0A1H7G1V2_9BURK</name>
<keyword evidence="1" id="KW-0472">Membrane</keyword>
<organism evidence="4 5">
    <name type="scientific">Paraburkholderia caballeronis</name>
    <dbReference type="NCBI Taxonomy" id="416943"/>
    <lineage>
        <taxon>Bacteria</taxon>
        <taxon>Pseudomonadati</taxon>
        <taxon>Pseudomonadota</taxon>
        <taxon>Betaproteobacteria</taxon>
        <taxon>Burkholderiales</taxon>
        <taxon>Burkholderiaceae</taxon>
        <taxon>Paraburkholderia</taxon>
    </lineage>
</organism>
<dbReference type="GO" id="GO:0008081">
    <property type="term" value="F:phosphoric diester hydrolase activity"/>
    <property type="evidence" value="ECO:0007669"/>
    <property type="project" value="UniProtKB-ARBA"/>
</dbReference>
<keyword evidence="5" id="KW-1185">Reference proteome</keyword>
<feature type="domain" description="HAMP" evidence="2">
    <location>
        <begin position="377"/>
        <end position="430"/>
    </location>
</feature>
<dbReference type="SUPFAM" id="SSF103190">
    <property type="entry name" value="Sensory domain-like"/>
    <property type="match status" value="1"/>
</dbReference>
<dbReference type="PANTHER" id="PTHR45228:SF5">
    <property type="entry name" value="CYCLIC DI-GMP PHOSPHODIESTERASE VC_1348-RELATED"/>
    <property type="match status" value="1"/>
</dbReference>
<dbReference type="PANTHER" id="PTHR45228">
    <property type="entry name" value="CYCLIC DI-GMP PHOSPHODIESTERASE TM_0186-RELATED"/>
    <property type="match status" value="1"/>
</dbReference>
<accession>A0A1H7G1V2</accession>
<evidence type="ECO:0000259" key="2">
    <source>
        <dbReference type="PROSITE" id="PS50885"/>
    </source>
</evidence>
<dbReference type="SUPFAM" id="SSF55781">
    <property type="entry name" value="GAF domain-like"/>
    <property type="match status" value="1"/>
</dbReference>
<dbReference type="CDD" id="cd00077">
    <property type="entry name" value="HDc"/>
    <property type="match status" value="1"/>
</dbReference>
<evidence type="ECO:0000256" key="1">
    <source>
        <dbReference type="SAM" id="Phobius"/>
    </source>
</evidence>
<dbReference type="InterPro" id="IPR037522">
    <property type="entry name" value="HD_GYP_dom"/>
</dbReference>
<dbReference type="OrthoDB" id="9774747at2"/>
<dbReference type="SUPFAM" id="SSF109604">
    <property type="entry name" value="HD-domain/PDEase-like"/>
    <property type="match status" value="2"/>
</dbReference>
<dbReference type="Proteomes" id="UP000199120">
    <property type="component" value="Unassembled WGS sequence"/>
</dbReference>
<reference evidence="5" key="1">
    <citation type="submission" date="2016-10" db="EMBL/GenBank/DDBJ databases">
        <authorList>
            <person name="Varghese N."/>
            <person name="Submissions S."/>
        </authorList>
    </citation>
    <scope>NUCLEOTIDE SEQUENCE [LARGE SCALE GENOMIC DNA]</scope>
    <source>
        <strain evidence="5">LMG 26416</strain>
    </source>
</reference>
<dbReference type="SMART" id="SM00471">
    <property type="entry name" value="HDc"/>
    <property type="match status" value="1"/>
</dbReference>
<dbReference type="Pfam" id="PF13487">
    <property type="entry name" value="HD_5"/>
    <property type="match status" value="1"/>
</dbReference>
<evidence type="ECO:0000259" key="3">
    <source>
        <dbReference type="PROSITE" id="PS51832"/>
    </source>
</evidence>
<dbReference type="GO" id="GO:0007165">
    <property type="term" value="P:signal transduction"/>
    <property type="evidence" value="ECO:0007669"/>
    <property type="project" value="InterPro"/>
</dbReference>
<evidence type="ECO:0000313" key="4">
    <source>
        <dbReference type="EMBL" id="SEK30762.1"/>
    </source>
</evidence>
<dbReference type="STRING" id="416943.SAMN05445871_5724"/>
<dbReference type="PROSITE" id="PS51832">
    <property type="entry name" value="HD_GYP"/>
    <property type="match status" value="1"/>
</dbReference>